<dbReference type="Proteomes" id="UP000474567">
    <property type="component" value="Unassembled WGS sequence"/>
</dbReference>
<comment type="catalytic activity">
    <reaction evidence="1 9">
        <text>(2S)-2-acetolactate + H(+) = (R)-acetoin + CO2</text>
        <dbReference type="Rhea" id="RHEA:21580"/>
        <dbReference type="ChEBI" id="CHEBI:15378"/>
        <dbReference type="ChEBI" id="CHEBI:15686"/>
        <dbReference type="ChEBI" id="CHEBI:16526"/>
        <dbReference type="ChEBI" id="CHEBI:58476"/>
        <dbReference type="EC" id="4.1.1.5"/>
    </reaction>
</comment>
<evidence type="ECO:0000256" key="9">
    <source>
        <dbReference type="PIRNR" id="PIRNR001332"/>
    </source>
</evidence>
<dbReference type="EMBL" id="CADCST010000107">
    <property type="protein sequence ID" value="CAA9200896.1"/>
    <property type="molecule type" value="Genomic_DNA"/>
</dbReference>
<comment type="similarity">
    <text evidence="3 9">Belongs to the alpha-acetolactate decarboxylase family.</text>
</comment>
<evidence type="ECO:0000256" key="3">
    <source>
        <dbReference type="ARBA" id="ARBA00007106"/>
    </source>
</evidence>
<evidence type="ECO:0000256" key="5">
    <source>
        <dbReference type="ARBA" id="ARBA00020164"/>
    </source>
</evidence>
<dbReference type="Pfam" id="PF03306">
    <property type="entry name" value="AAL_decarboxy"/>
    <property type="match status" value="1"/>
</dbReference>
<evidence type="ECO:0000256" key="7">
    <source>
        <dbReference type="ARBA" id="ARBA00023061"/>
    </source>
</evidence>
<dbReference type="PANTHER" id="PTHR35524">
    <property type="entry name" value="ALPHA-ACETOLACTATE DECARBOXYLASE"/>
    <property type="match status" value="1"/>
</dbReference>
<keyword evidence="6 9" id="KW-0210">Decarboxylase</keyword>
<reference evidence="10 11" key="1">
    <citation type="submission" date="2020-02" db="EMBL/GenBank/DDBJ databases">
        <authorList>
            <person name="Criscuolo A."/>
        </authorList>
    </citation>
    <scope>NUCLEOTIDE SEQUENCE [LARGE SCALE GENOMIC DNA]</scope>
    <source>
        <strain evidence="10">CECT7796</strain>
    </source>
</reference>
<dbReference type="GO" id="GO:0047605">
    <property type="term" value="F:acetolactate decarboxylase activity"/>
    <property type="evidence" value="ECO:0007669"/>
    <property type="project" value="UniProtKB-EC"/>
</dbReference>
<keyword evidence="7 9" id="KW-0005">Acetoin biosynthesis</keyword>
<evidence type="ECO:0000256" key="4">
    <source>
        <dbReference type="ARBA" id="ARBA00013204"/>
    </source>
</evidence>
<sequence>MDAMRNSVYKGDFTIKRLKENENFGLGTFNDLDGELILLDGKVYRVAADGIVPEASSDRRIPFCSSAFFRKGKTIEVEGEKAVNNLQFSILQFLPSSNRFYAIKIKASFYDLTLGGVEKVLCQNPADIAVLMKERPIYKKHNIKGTIIGFYSPPYLGGTGLSPFHFHFFSDDKKNGSHLLDGNFSSVKISIELDEKKACEIVLPNSSNLGYQRKWKSSESKSQY</sequence>
<dbReference type="EC" id="4.1.1.5" evidence="4 9"/>
<dbReference type="PIRSF" id="PIRSF001332">
    <property type="entry name" value="Acetolac_decarb"/>
    <property type="match status" value="1"/>
</dbReference>
<evidence type="ECO:0000256" key="8">
    <source>
        <dbReference type="ARBA" id="ARBA00023239"/>
    </source>
</evidence>
<organism evidence="10 11">
    <name type="scientific">Flavobacterium collinsii</name>
    <dbReference type="NCBI Taxonomy" id="1114861"/>
    <lineage>
        <taxon>Bacteria</taxon>
        <taxon>Pseudomonadati</taxon>
        <taxon>Bacteroidota</taxon>
        <taxon>Flavobacteriia</taxon>
        <taxon>Flavobacteriales</taxon>
        <taxon>Flavobacteriaceae</taxon>
        <taxon>Flavobacterium</taxon>
    </lineage>
</organism>
<dbReference type="SUPFAM" id="SSF117856">
    <property type="entry name" value="AF0104/ALDC/Ptd012-like"/>
    <property type="match status" value="1"/>
</dbReference>
<gene>
    <name evidence="10" type="primary">alsD_2</name>
    <name evidence="10" type="ORF">FLACOL7796_03505</name>
</gene>
<evidence type="ECO:0000313" key="10">
    <source>
        <dbReference type="EMBL" id="CAA9200896.1"/>
    </source>
</evidence>
<evidence type="ECO:0000313" key="11">
    <source>
        <dbReference type="Proteomes" id="UP000474567"/>
    </source>
</evidence>
<protein>
    <recommendedName>
        <fullName evidence="5 9">Alpha-acetolactate decarboxylase</fullName>
        <ecNumber evidence="4 9">4.1.1.5</ecNumber>
    </recommendedName>
</protein>
<evidence type="ECO:0000256" key="2">
    <source>
        <dbReference type="ARBA" id="ARBA00005170"/>
    </source>
</evidence>
<accession>A0ABM8KM44</accession>
<proteinExistence type="inferred from homology"/>
<keyword evidence="8 9" id="KW-0456">Lyase</keyword>
<dbReference type="Gene3D" id="3.30.1330.80">
    <property type="entry name" value="Hypothetical protein, similar to alpha- acetolactate decarboxylase, domain 2"/>
    <property type="match status" value="2"/>
</dbReference>
<evidence type="ECO:0000256" key="1">
    <source>
        <dbReference type="ARBA" id="ARBA00001784"/>
    </source>
</evidence>
<dbReference type="PANTHER" id="PTHR35524:SF1">
    <property type="entry name" value="ALPHA-ACETOLACTATE DECARBOXYLASE"/>
    <property type="match status" value="1"/>
</dbReference>
<evidence type="ECO:0000256" key="6">
    <source>
        <dbReference type="ARBA" id="ARBA00022793"/>
    </source>
</evidence>
<dbReference type="InterPro" id="IPR005128">
    <property type="entry name" value="Acetolactate_a_deCO2ase"/>
</dbReference>
<comment type="pathway">
    <text evidence="2 9">Polyol metabolism; (R,R)-butane-2,3-diol biosynthesis; (R,R)-butane-2,3-diol from pyruvate: step 2/3.</text>
</comment>
<name>A0ABM8KM44_9FLAO</name>
<dbReference type="CDD" id="cd17299">
    <property type="entry name" value="acetolactate_decarboxylase"/>
    <property type="match status" value="1"/>
</dbReference>
<keyword evidence="11" id="KW-1185">Reference proteome</keyword>
<comment type="caution">
    <text evidence="10">The sequence shown here is derived from an EMBL/GenBank/DDBJ whole genome shotgun (WGS) entry which is preliminary data.</text>
</comment>